<name>X1CMU1_9ZZZZ</name>
<gene>
    <name evidence="1" type="ORF">S01H4_39196</name>
</gene>
<dbReference type="EMBL" id="BART01021207">
    <property type="protein sequence ID" value="GAG97448.1"/>
    <property type="molecule type" value="Genomic_DNA"/>
</dbReference>
<feature type="non-terminal residue" evidence="1">
    <location>
        <position position="267"/>
    </location>
</feature>
<organism evidence="1">
    <name type="scientific">marine sediment metagenome</name>
    <dbReference type="NCBI Taxonomy" id="412755"/>
    <lineage>
        <taxon>unclassified sequences</taxon>
        <taxon>metagenomes</taxon>
        <taxon>ecological metagenomes</taxon>
    </lineage>
</organism>
<dbReference type="AlphaFoldDB" id="X1CMU1"/>
<evidence type="ECO:0000313" key="1">
    <source>
        <dbReference type="EMBL" id="GAG97448.1"/>
    </source>
</evidence>
<protein>
    <submittedName>
        <fullName evidence="1">Uncharacterized protein</fullName>
    </submittedName>
</protein>
<reference evidence="1" key="1">
    <citation type="journal article" date="2014" name="Front. Microbiol.">
        <title>High frequency of phylogenetically diverse reductive dehalogenase-homologous genes in deep subseafloor sedimentary metagenomes.</title>
        <authorList>
            <person name="Kawai M."/>
            <person name="Futagami T."/>
            <person name="Toyoda A."/>
            <person name="Takaki Y."/>
            <person name="Nishi S."/>
            <person name="Hori S."/>
            <person name="Arai W."/>
            <person name="Tsubouchi T."/>
            <person name="Morono Y."/>
            <person name="Uchiyama I."/>
            <person name="Ito T."/>
            <person name="Fujiyama A."/>
            <person name="Inagaki F."/>
            <person name="Takami H."/>
        </authorList>
    </citation>
    <scope>NUCLEOTIDE SEQUENCE</scope>
    <source>
        <strain evidence="1">Expedition CK06-06</strain>
    </source>
</reference>
<sequence>MSGKKDIKLKTLIIACCLLLISLIAAFSDNTLLVETAEAKGNGIIVGNSVVYGNSYGTLTVTPAISTNIITQEQEAVFESNITANIDLAFRFPFALNNPNIWMWQNIGHNVNVPDYGDITANYTLVNISDFSLIDEPDSVMLGDIPSDRYAVGNASFWDGITWWNTNFTIGFDSWSWFNPEHTECNFTYEYWGQTGSHVEEKFWFDWKNIKHRLSYQQIGEYHYYIAVNWSVTKNHSYLFKWQYDTPITITPTGWGSSGKWDLMAKL</sequence>
<proteinExistence type="predicted"/>
<comment type="caution">
    <text evidence="1">The sequence shown here is derived from an EMBL/GenBank/DDBJ whole genome shotgun (WGS) entry which is preliminary data.</text>
</comment>
<accession>X1CMU1</accession>